<dbReference type="RefSeq" id="WP_340237771.1">
    <property type="nucleotide sequence ID" value="NZ_JBBEWC010000008.1"/>
</dbReference>
<sequence>MIKKIAVLFLFVIIECSTFSEYIKDFFGEVVTCNVETCGNDDSECESENQENKNESNKYLISFLGLNFTFKYFSAQKSIYFFRQSSERSPFQFIPLPPPKA</sequence>
<comment type="caution">
    <text evidence="1">The sequence shown here is derived from an EMBL/GenBank/DDBJ whole genome shotgun (WGS) entry which is preliminary data.</text>
</comment>
<evidence type="ECO:0008006" key="3">
    <source>
        <dbReference type="Google" id="ProtNLM"/>
    </source>
</evidence>
<evidence type="ECO:0000313" key="1">
    <source>
        <dbReference type="EMBL" id="MFD2522709.1"/>
    </source>
</evidence>
<proteinExistence type="predicted"/>
<keyword evidence="2" id="KW-1185">Reference proteome</keyword>
<reference evidence="2" key="1">
    <citation type="journal article" date="2019" name="Int. J. Syst. Evol. Microbiol.">
        <title>The Global Catalogue of Microorganisms (GCM) 10K type strain sequencing project: providing services to taxonomists for standard genome sequencing and annotation.</title>
        <authorList>
            <consortium name="The Broad Institute Genomics Platform"/>
            <consortium name="The Broad Institute Genome Sequencing Center for Infectious Disease"/>
            <person name="Wu L."/>
            <person name="Ma J."/>
        </authorList>
    </citation>
    <scope>NUCLEOTIDE SEQUENCE [LARGE SCALE GENOMIC DNA]</scope>
    <source>
        <strain evidence="2">KCTC 52344</strain>
    </source>
</reference>
<protein>
    <recommendedName>
        <fullName evidence="3">Lipoprotein</fullName>
    </recommendedName>
</protein>
<name>A0ABW5JBX8_9BACT</name>
<organism evidence="1 2">
    <name type="scientific">Emticicia soli</name>
    <dbReference type="NCBI Taxonomy" id="2027878"/>
    <lineage>
        <taxon>Bacteria</taxon>
        <taxon>Pseudomonadati</taxon>
        <taxon>Bacteroidota</taxon>
        <taxon>Cytophagia</taxon>
        <taxon>Cytophagales</taxon>
        <taxon>Leadbetterellaceae</taxon>
        <taxon>Emticicia</taxon>
    </lineage>
</organism>
<accession>A0ABW5JBX8</accession>
<dbReference type="EMBL" id="JBHULC010000021">
    <property type="protein sequence ID" value="MFD2522709.1"/>
    <property type="molecule type" value="Genomic_DNA"/>
</dbReference>
<gene>
    <name evidence="1" type="ORF">ACFSR2_17555</name>
</gene>
<evidence type="ECO:0000313" key="2">
    <source>
        <dbReference type="Proteomes" id="UP001597510"/>
    </source>
</evidence>
<dbReference type="Proteomes" id="UP001597510">
    <property type="component" value="Unassembled WGS sequence"/>
</dbReference>